<dbReference type="OrthoDB" id="2237747at2"/>
<reference evidence="2 3" key="1">
    <citation type="submission" date="2017-12" db="EMBL/GenBank/DDBJ databases">
        <authorList>
            <person name="Hurst M.R.H."/>
        </authorList>
    </citation>
    <scope>NUCLEOTIDE SEQUENCE [LARGE SCALE GENOMIC DNA]</scope>
    <source>
        <strain evidence="2 3">TH11417</strain>
    </source>
</reference>
<dbReference type="Proteomes" id="UP000238956">
    <property type="component" value="Chromosome"/>
</dbReference>
<keyword evidence="1" id="KW-0472">Membrane</keyword>
<proteinExistence type="predicted"/>
<dbReference type="RefSeq" id="WP_104967080.1">
    <property type="nucleotide sequence ID" value="NZ_CP025536.1"/>
</dbReference>
<keyword evidence="3" id="KW-1185">Reference proteome</keyword>
<dbReference type="EMBL" id="CP025536">
    <property type="protein sequence ID" value="AUW95719.1"/>
    <property type="molecule type" value="Genomic_DNA"/>
</dbReference>
<evidence type="ECO:0000256" key="1">
    <source>
        <dbReference type="SAM" id="Phobius"/>
    </source>
</evidence>
<dbReference type="GeneID" id="98392382"/>
<reference evidence="2 3" key="2">
    <citation type="submission" date="2018-02" db="EMBL/GenBank/DDBJ databases">
        <title>Whole genome sequencing analysis of Streptococcus pluranimalium isolated from cattle infected mastitis in China.</title>
        <authorList>
            <person name="Zhang J.-R."/>
            <person name="Hu G.-Z."/>
        </authorList>
    </citation>
    <scope>NUCLEOTIDE SEQUENCE [LARGE SCALE GENOMIC DNA]</scope>
    <source>
        <strain evidence="2 3">TH11417</strain>
    </source>
</reference>
<dbReference type="KEGG" id="splr:C0J00_00465"/>
<keyword evidence="1" id="KW-0812">Transmembrane</keyword>
<dbReference type="AlphaFoldDB" id="A0A2L0D271"/>
<sequence>MKKEDWLEYYETVYGETPSDDVVAAARQAGEFSEEDEVSSGEAVVVDQTEVNSGVVYPQEEQTVPLITEAPIVNQQGPTKQPFFKQKKFWLFGGVGFLVLALLVGLFLLVRYQTGQVQGYWRSAKLEKELVKEIEKSLSDVEGDAGIKLDKVLKSETVALDIADDEATMFVSYVFDKEAFYTAYQESLTNSEYSEYLGDEYKDLLKDFMPSRKEVDEMVDEMLEKTGKEEGFDYDSKTGKLKATLFEGDVHRITRTIEITEIDNDDLNLDDIDLDEGDKIKYQKEKSGLVLKGKKSKHDVTFKKGKISSSKVY</sequence>
<name>A0A2L0D271_9STRE</name>
<feature type="transmembrane region" description="Helical" evidence="1">
    <location>
        <begin position="89"/>
        <end position="110"/>
    </location>
</feature>
<gene>
    <name evidence="2" type="ORF">C0J00_00465</name>
</gene>
<protein>
    <submittedName>
        <fullName evidence="2">Uncharacterized protein</fullName>
    </submittedName>
</protein>
<keyword evidence="1" id="KW-1133">Transmembrane helix</keyword>
<accession>A0A2L0D271</accession>
<evidence type="ECO:0000313" key="3">
    <source>
        <dbReference type="Proteomes" id="UP000238956"/>
    </source>
</evidence>
<organism evidence="2 3">
    <name type="scientific">Streptococcus pluranimalium</name>
    <dbReference type="NCBI Taxonomy" id="82348"/>
    <lineage>
        <taxon>Bacteria</taxon>
        <taxon>Bacillati</taxon>
        <taxon>Bacillota</taxon>
        <taxon>Bacilli</taxon>
        <taxon>Lactobacillales</taxon>
        <taxon>Streptococcaceae</taxon>
        <taxon>Streptococcus</taxon>
    </lineage>
</organism>
<evidence type="ECO:0000313" key="2">
    <source>
        <dbReference type="EMBL" id="AUW95719.1"/>
    </source>
</evidence>